<accession>A0A5J6GCR9</accession>
<dbReference type="OrthoDB" id="3436866at2"/>
<evidence type="ECO:0000313" key="2">
    <source>
        <dbReference type="EMBL" id="QEU92252.1"/>
    </source>
</evidence>
<reference evidence="2 3" key="1">
    <citation type="submission" date="2017-09" db="EMBL/GenBank/DDBJ databases">
        <authorList>
            <person name="Lee N."/>
            <person name="Cho B.-K."/>
        </authorList>
    </citation>
    <scope>NUCLEOTIDE SEQUENCE [LARGE SCALE GENOMIC DNA]</scope>
    <source>
        <strain evidence="2 3">ATCC 12853</strain>
    </source>
</reference>
<proteinExistence type="predicted"/>
<dbReference type="Pfam" id="PF04149">
    <property type="entry name" value="DUF397"/>
    <property type="match status" value="1"/>
</dbReference>
<dbReference type="InterPro" id="IPR007278">
    <property type="entry name" value="DUF397"/>
</dbReference>
<dbReference type="RefSeq" id="WP_055546295.1">
    <property type="nucleotide sequence ID" value="NZ_CP023699.1"/>
</dbReference>
<sequence length="60" mass="6535">MPELAWQKSTYSSEASSCVNIATAPDGTIRLRESDEPEAILSTSRAQLGTLIRAVKNTRL</sequence>
<protein>
    <submittedName>
        <fullName evidence="2">DUF397 domain-containing protein</fullName>
    </submittedName>
</protein>
<feature type="domain" description="DUF397" evidence="1">
    <location>
        <begin position="4"/>
        <end position="56"/>
    </location>
</feature>
<organism evidence="2 3">
    <name type="scientific">Streptomyces kanamyceticus</name>
    <dbReference type="NCBI Taxonomy" id="1967"/>
    <lineage>
        <taxon>Bacteria</taxon>
        <taxon>Bacillati</taxon>
        <taxon>Actinomycetota</taxon>
        <taxon>Actinomycetes</taxon>
        <taxon>Kitasatosporales</taxon>
        <taxon>Streptomycetaceae</taxon>
        <taxon>Streptomyces</taxon>
    </lineage>
</organism>
<keyword evidence="3" id="KW-1185">Reference proteome</keyword>
<dbReference type="AlphaFoldDB" id="A0A5J6GCR9"/>
<evidence type="ECO:0000313" key="3">
    <source>
        <dbReference type="Proteomes" id="UP000325529"/>
    </source>
</evidence>
<gene>
    <name evidence="2" type="ORF">CP970_16240</name>
</gene>
<evidence type="ECO:0000259" key="1">
    <source>
        <dbReference type="Pfam" id="PF04149"/>
    </source>
</evidence>
<dbReference type="Proteomes" id="UP000325529">
    <property type="component" value="Chromosome"/>
</dbReference>
<name>A0A5J6GCR9_STRKN</name>
<dbReference type="KEGG" id="ska:CP970_16240"/>
<dbReference type="EMBL" id="CP023699">
    <property type="protein sequence ID" value="QEU92252.1"/>
    <property type="molecule type" value="Genomic_DNA"/>
</dbReference>